<evidence type="ECO:0000256" key="1">
    <source>
        <dbReference type="SAM" id="Phobius"/>
    </source>
</evidence>
<feature type="non-terminal residue" evidence="2">
    <location>
        <position position="99"/>
    </location>
</feature>
<gene>
    <name evidence="2" type="ORF">PEVE_00003634</name>
</gene>
<protein>
    <submittedName>
        <fullName evidence="2">Uncharacterized protein</fullName>
    </submittedName>
</protein>
<keyword evidence="3" id="KW-1185">Reference proteome</keyword>
<name>A0ABN8QDH9_9CNID</name>
<dbReference type="EMBL" id="CALNXI010001218">
    <property type="protein sequence ID" value="CAH3160570.1"/>
    <property type="molecule type" value="Genomic_DNA"/>
</dbReference>
<organism evidence="2 3">
    <name type="scientific">Porites evermanni</name>
    <dbReference type="NCBI Taxonomy" id="104178"/>
    <lineage>
        <taxon>Eukaryota</taxon>
        <taxon>Metazoa</taxon>
        <taxon>Cnidaria</taxon>
        <taxon>Anthozoa</taxon>
        <taxon>Hexacorallia</taxon>
        <taxon>Scleractinia</taxon>
        <taxon>Fungiina</taxon>
        <taxon>Poritidae</taxon>
        <taxon>Porites</taxon>
    </lineage>
</organism>
<evidence type="ECO:0000313" key="2">
    <source>
        <dbReference type="EMBL" id="CAH3160570.1"/>
    </source>
</evidence>
<sequence>LFRGSILSRGGNHLLALSINSYFKRYPANFFILNLAVCDLLIGFPGELLFGLRHWFPDNPTLIQAGSESTKSSCILLDLEPLKHSISERTMAKDTLALL</sequence>
<keyword evidence="1" id="KW-1133">Transmembrane helix</keyword>
<reference evidence="2 3" key="1">
    <citation type="submission" date="2022-05" db="EMBL/GenBank/DDBJ databases">
        <authorList>
            <consortium name="Genoscope - CEA"/>
            <person name="William W."/>
        </authorList>
    </citation>
    <scope>NUCLEOTIDE SEQUENCE [LARGE SCALE GENOMIC DNA]</scope>
</reference>
<keyword evidence="1" id="KW-0472">Membrane</keyword>
<proteinExistence type="predicted"/>
<accession>A0ABN8QDH9</accession>
<feature type="transmembrane region" description="Helical" evidence="1">
    <location>
        <begin position="30"/>
        <end position="50"/>
    </location>
</feature>
<feature type="non-terminal residue" evidence="2">
    <location>
        <position position="1"/>
    </location>
</feature>
<comment type="caution">
    <text evidence="2">The sequence shown here is derived from an EMBL/GenBank/DDBJ whole genome shotgun (WGS) entry which is preliminary data.</text>
</comment>
<dbReference type="Proteomes" id="UP001159427">
    <property type="component" value="Unassembled WGS sequence"/>
</dbReference>
<keyword evidence="1" id="KW-0812">Transmembrane</keyword>
<evidence type="ECO:0000313" key="3">
    <source>
        <dbReference type="Proteomes" id="UP001159427"/>
    </source>
</evidence>